<dbReference type="InterPro" id="IPR011993">
    <property type="entry name" value="PH-like_dom_sf"/>
</dbReference>
<reference evidence="5" key="1">
    <citation type="submission" date="2018-01" db="EMBL/GenBank/DDBJ databases">
        <authorList>
            <person name="Mao J.F."/>
        </authorList>
    </citation>
    <scope>NUCLEOTIDE SEQUENCE</scope>
    <source>
        <strain evidence="5">Huo1</strain>
        <tissue evidence="5">Leaf</tissue>
    </source>
</reference>
<dbReference type="GO" id="GO:0031087">
    <property type="term" value="P:deadenylation-independent decapping of nuclear-transcribed mRNA"/>
    <property type="evidence" value="ECO:0007669"/>
    <property type="project" value="TreeGrafter"/>
</dbReference>
<keyword evidence="4" id="KW-0507">mRNA processing</keyword>
<dbReference type="GO" id="GO:0006397">
    <property type="term" value="P:mRNA processing"/>
    <property type="evidence" value="ECO:0007669"/>
    <property type="project" value="UniProtKB-KW"/>
</dbReference>
<dbReference type="Pfam" id="PF06058">
    <property type="entry name" value="DCP1"/>
    <property type="match status" value="1"/>
</dbReference>
<dbReference type="GO" id="GO:0000290">
    <property type="term" value="P:deadenylation-dependent decapping of nuclear-transcribed mRNA"/>
    <property type="evidence" value="ECO:0007669"/>
    <property type="project" value="InterPro"/>
</dbReference>
<evidence type="ECO:0000256" key="4">
    <source>
        <dbReference type="ARBA" id="ARBA00022664"/>
    </source>
</evidence>
<evidence type="ECO:0000256" key="3">
    <source>
        <dbReference type="ARBA" id="ARBA00022490"/>
    </source>
</evidence>
<dbReference type="InterPro" id="IPR010334">
    <property type="entry name" value="Dcp1"/>
</dbReference>
<evidence type="ECO:0000313" key="6">
    <source>
        <dbReference type="Proteomes" id="UP000298416"/>
    </source>
</evidence>
<comment type="subcellular location">
    <subcellularLocation>
        <location evidence="1">Cytoplasm</location>
    </subcellularLocation>
</comment>
<dbReference type="GO" id="GO:0008047">
    <property type="term" value="F:enzyme activator activity"/>
    <property type="evidence" value="ECO:0007669"/>
    <property type="project" value="InterPro"/>
</dbReference>
<protein>
    <recommendedName>
        <fullName evidence="7">mRNA-decapping enzyme 1B</fullName>
    </recommendedName>
</protein>
<dbReference type="GO" id="GO:0003729">
    <property type="term" value="F:mRNA binding"/>
    <property type="evidence" value="ECO:0007669"/>
    <property type="project" value="TreeGrafter"/>
</dbReference>
<evidence type="ECO:0008006" key="7">
    <source>
        <dbReference type="Google" id="ProtNLM"/>
    </source>
</evidence>
<evidence type="ECO:0000313" key="5">
    <source>
        <dbReference type="EMBL" id="KAG6384171.1"/>
    </source>
</evidence>
<proteinExistence type="inferred from homology"/>
<dbReference type="CDD" id="cd09804">
    <property type="entry name" value="Dcp1"/>
    <property type="match status" value="1"/>
</dbReference>
<sequence length="368" mass="42493">MSKMKEKLKPILDEKITKHLNLTVLQRIDPCVQEIIAGATHVAIYEFDIDTLEWVCSCVSMFLHHCVAAACLFPASARYVSALRRNTEPHFQFLVMNRKSTENLVESLWGNFEYEVHGPYVLYRNHCKEVNGIWFYDTKECEEISNLFGRILNEYYEEPTKLKVSSREIKVEKDDTLEHHLRLSLKLKKDDQSCVKVPQSPAPVTSPTVKFPVLENSEPEVSKACRTDLVKPSSFLSPRPSCSHVMPPITSFAPPPPTSPLISPGNLKRLMEHFYFHCSHHQHPHSHSPQLMLLHTCNSAEKRSGKHFNRLFRYVDNQFIEIVYRAVMNATEIDGVCIFLKGWGVYKSAVDMLRKMLGFWMHEGRVEY</sequence>
<keyword evidence="3" id="KW-0963">Cytoplasm</keyword>
<dbReference type="GO" id="GO:0000932">
    <property type="term" value="C:P-body"/>
    <property type="evidence" value="ECO:0007669"/>
    <property type="project" value="TreeGrafter"/>
</dbReference>
<dbReference type="PANTHER" id="PTHR16290">
    <property type="entry name" value="TRANSCRIPTION FACTOR SMIF DECAPPING ENZYME DCP1"/>
    <property type="match status" value="1"/>
</dbReference>
<evidence type="ECO:0000256" key="1">
    <source>
        <dbReference type="ARBA" id="ARBA00004496"/>
    </source>
</evidence>
<dbReference type="Gene3D" id="2.30.29.30">
    <property type="entry name" value="Pleckstrin-homology domain (PH domain)/Phosphotyrosine-binding domain (PTB)"/>
    <property type="match status" value="1"/>
</dbReference>
<comment type="caution">
    <text evidence="5">The sequence shown here is derived from an EMBL/GenBank/DDBJ whole genome shotgun (WGS) entry which is preliminary data.</text>
</comment>
<dbReference type="PANTHER" id="PTHR16290:SF0">
    <property type="entry name" value="DECAPPING PROTEIN 1, ISOFORM A"/>
    <property type="match status" value="1"/>
</dbReference>
<dbReference type="Proteomes" id="UP000298416">
    <property type="component" value="Unassembled WGS sequence"/>
</dbReference>
<gene>
    <name evidence="5" type="ORF">SASPL_156026</name>
</gene>
<reference evidence="5" key="2">
    <citation type="submission" date="2020-08" db="EMBL/GenBank/DDBJ databases">
        <title>Plant Genome Project.</title>
        <authorList>
            <person name="Zhang R.-G."/>
        </authorList>
    </citation>
    <scope>NUCLEOTIDE SEQUENCE</scope>
    <source>
        <strain evidence="5">Huo1</strain>
        <tissue evidence="5">Leaf</tissue>
    </source>
</reference>
<accession>A0A8X8VXH9</accession>
<dbReference type="EMBL" id="PNBA02000240">
    <property type="protein sequence ID" value="KAG6384171.1"/>
    <property type="molecule type" value="Genomic_DNA"/>
</dbReference>
<comment type="similarity">
    <text evidence="2">Belongs to the DCP1 family.</text>
</comment>
<evidence type="ECO:0000256" key="2">
    <source>
        <dbReference type="ARBA" id="ARBA00008778"/>
    </source>
</evidence>
<organism evidence="5">
    <name type="scientific">Salvia splendens</name>
    <name type="common">Scarlet sage</name>
    <dbReference type="NCBI Taxonomy" id="180675"/>
    <lineage>
        <taxon>Eukaryota</taxon>
        <taxon>Viridiplantae</taxon>
        <taxon>Streptophyta</taxon>
        <taxon>Embryophyta</taxon>
        <taxon>Tracheophyta</taxon>
        <taxon>Spermatophyta</taxon>
        <taxon>Magnoliopsida</taxon>
        <taxon>eudicotyledons</taxon>
        <taxon>Gunneridae</taxon>
        <taxon>Pentapetalae</taxon>
        <taxon>asterids</taxon>
        <taxon>lamiids</taxon>
        <taxon>Lamiales</taxon>
        <taxon>Lamiaceae</taxon>
        <taxon>Nepetoideae</taxon>
        <taxon>Mentheae</taxon>
        <taxon>Salviinae</taxon>
        <taxon>Salvia</taxon>
        <taxon>Salvia subgen. Calosphace</taxon>
        <taxon>core Calosphace</taxon>
    </lineage>
</organism>
<name>A0A8X8VXH9_SALSN</name>
<dbReference type="AlphaFoldDB" id="A0A8X8VXH9"/>
<keyword evidence="6" id="KW-1185">Reference proteome</keyword>
<dbReference type="SUPFAM" id="SSF50729">
    <property type="entry name" value="PH domain-like"/>
    <property type="match status" value="1"/>
</dbReference>